<evidence type="ECO:0000313" key="2">
    <source>
        <dbReference type="Proteomes" id="UP001174934"/>
    </source>
</evidence>
<keyword evidence="2" id="KW-1185">Reference proteome</keyword>
<reference evidence="1" key="1">
    <citation type="submission" date="2023-06" db="EMBL/GenBank/DDBJ databases">
        <title>Genome-scale phylogeny and comparative genomics of the fungal order Sordariales.</title>
        <authorList>
            <consortium name="Lawrence Berkeley National Laboratory"/>
            <person name="Hensen N."/>
            <person name="Bonometti L."/>
            <person name="Westerberg I."/>
            <person name="Brannstrom I.O."/>
            <person name="Guillou S."/>
            <person name="Cros-Aarteil S."/>
            <person name="Calhoun S."/>
            <person name="Haridas S."/>
            <person name="Kuo A."/>
            <person name="Mondo S."/>
            <person name="Pangilinan J."/>
            <person name="Riley R."/>
            <person name="LaButti K."/>
            <person name="Andreopoulos B."/>
            <person name="Lipzen A."/>
            <person name="Chen C."/>
            <person name="Yanf M."/>
            <person name="Daum C."/>
            <person name="Ng V."/>
            <person name="Clum A."/>
            <person name="Steindorff A."/>
            <person name="Ohm R."/>
            <person name="Martin F."/>
            <person name="Silar P."/>
            <person name="Natvig D."/>
            <person name="Lalanne C."/>
            <person name="Gautier V."/>
            <person name="Ament-velasquez S.L."/>
            <person name="Kruys A."/>
            <person name="Hutchinson M.I."/>
            <person name="Powell A.J."/>
            <person name="Barry K."/>
            <person name="Miller A.N."/>
            <person name="Grigoriev I.V."/>
            <person name="Debuchy R."/>
            <person name="Gladieux P."/>
            <person name="Thoren M.H."/>
            <person name="Johannesson H."/>
        </authorList>
    </citation>
    <scope>NUCLEOTIDE SEQUENCE</scope>
    <source>
        <strain evidence="1">SMH3391-2</strain>
    </source>
</reference>
<dbReference type="Proteomes" id="UP001174934">
    <property type="component" value="Unassembled WGS sequence"/>
</dbReference>
<accession>A0AA39U3V5</accession>
<dbReference type="EMBL" id="JAULSR010000010">
    <property type="protein sequence ID" value="KAK0610514.1"/>
    <property type="molecule type" value="Genomic_DNA"/>
</dbReference>
<evidence type="ECO:0000313" key="1">
    <source>
        <dbReference type="EMBL" id="KAK0610514.1"/>
    </source>
</evidence>
<sequence length="100" mass="11333">MAVLGEWCFIKVSFLHGILLRQVSQTRGQPATKYRMTFIAVSWGWWMTIGDGGAVNNPLQSQGNSSSLFLRTVWTRTSPPLEFVQAVKMVDRLQKTMDVQ</sequence>
<organism evidence="1 2">
    <name type="scientific">Bombardia bombarda</name>
    <dbReference type="NCBI Taxonomy" id="252184"/>
    <lineage>
        <taxon>Eukaryota</taxon>
        <taxon>Fungi</taxon>
        <taxon>Dikarya</taxon>
        <taxon>Ascomycota</taxon>
        <taxon>Pezizomycotina</taxon>
        <taxon>Sordariomycetes</taxon>
        <taxon>Sordariomycetidae</taxon>
        <taxon>Sordariales</taxon>
        <taxon>Lasiosphaeriaceae</taxon>
        <taxon>Bombardia</taxon>
    </lineage>
</organism>
<comment type="caution">
    <text evidence="1">The sequence shown here is derived from an EMBL/GenBank/DDBJ whole genome shotgun (WGS) entry which is preliminary data.</text>
</comment>
<proteinExistence type="predicted"/>
<gene>
    <name evidence="1" type="ORF">B0T17DRAFT_544818</name>
</gene>
<protein>
    <submittedName>
        <fullName evidence="1">Uncharacterized protein</fullName>
    </submittedName>
</protein>
<name>A0AA39U3V5_9PEZI</name>
<dbReference type="AlphaFoldDB" id="A0AA39U3V5"/>